<keyword evidence="7" id="KW-1185">Reference proteome</keyword>
<feature type="binding site" evidence="5">
    <location>
        <position position="221"/>
    </location>
    <ligand>
        <name>Fe cation</name>
        <dbReference type="ChEBI" id="CHEBI:24875"/>
        <note>catalytic</note>
    </ligand>
</feature>
<feature type="binding site" evidence="5">
    <location>
        <position position="461"/>
    </location>
    <ligand>
        <name>Fe cation</name>
        <dbReference type="ChEBI" id="CHEBI:24875"/>
        <note>catalytic</note>
    </ligand>
</feature>
<evidence type="ECO:0000256" key="5">
    <source>
        <dbReference type="PIRSR" id="PIRSR604294-1"/>
    </source>
</evidence>
<keyword evidence="3" id="KW-0560">Oxidoreductase</keyword>
<accession>A0A1L4BRQ7</accession>
<keyword evidence="2 5" id="KW-0479">Metal-binding</keyword>
<dbReference type="AlphaFoldDB" id="A0A1L4BRQ7"/>
<organism evidence="6 7">
    <name type="scientific">Francisella uliginis</name>
    <dbReference type="NCBI Taxonomy" id="573570"/>
    <lineage>
        <taxon>Bacteria</taxon>
        <taxon>Pseudomonadati</taxon>
        <taxon>Pseudomonadota</taxon>
        <taxon>Gammaproteobacteria</taxon>
        <taxon>Thiotrichales</taxon>
        <taxon>Francisellaceae</taxon>
        <taxon>Francisella</taxon>
    </lineage>
</organism>
<dbReference type="EMBL" id="CP016796">
    <property type="protein sequence ID" value="API86521.1"/>
    <property type="molecule type" value="Genomic_DNA"/>
</dbReference>
<proteinExistence type="inferred from homology"/>
<comment type="similarity">
    <text evidence="1">Belongs to the carotenoid oxygenase family.</text>
</comment>
<dbReference type="PANTHER" id="PTHR10543:SF24">
    <property type="entry name" value="CAROTENOID ISOMEROOXYGENASE"/>
    <property type="match status" value="1"/>
</dbReference>
<evidence type="ECO:0000256" key="4">
    <source>
        <dbReference type="ARBA" id="ARBA00023004"/>
    </source>
</evidence>
<evidence type="ECO:0000313" key="6">
    <source>
        <dbReference type="EMBL" id="API86521.1"/>
    </source>
</evidence>
<dbReference type="STRING" id="573570.F7310_03765"/>
<feature type="binding site" evidence="5">
    <location>
        <position position="285"/>
    </location>
    <ligand>
        <name>Fe cation</name>
        <dbReference type="ChEBI" id="CHEBI:24875"/>
        <note>catalytic</note>
    </ligand>
</feature>
<name>A0A1L4BRQ7_9GAMM</name>
<dbReference type="GO" id="GO:0046872">
    <property type="term" value="F:metal ion binding"/>
    <property type="evidence" value="ECO:0007669"/>
    <property type="project" value="UniProtKB-KW"/>
</dbReference>
<keyword evidence="4 5" id="KW-0408">Iron</keyword>
<dbReference type="PANTHER" id="PTHR10543">
    <property type="entry name" value="BETA-CAROTENE DIOXYGENASE"/>
    <property type="match status" value="1"/>
</dbReference>
<evidence type="ECO:0000256" key="3">
    <source>
        <dbReference type="ARBA" id="ARBA00023002"/>
    </source>
</evidence>
<gene>
    <name evidence="6" type="ORF">F7310_03765</name>
</gene>
<reference evidence="6 7" key="1">
    <citation type="journal article" date="2016" name="Appl. Environ. Microbiol.">
        <title>Whole genome relationships among Francisella bacteria of diverse origin define new species and provide specific regions for detection.</title>
        <authorList>
            <person name="Challacombe J.F."/>
            <person name="Petersen J.M."/>
            <person name="Gallegos-Graves V."/>
            <person name="Hodge D."/>
            <person name="Pillai S."/>
            <person name="Kuske C.R."/>
        </authorList>
    </citation>
    <scope>NUCLEOTIDE SEQUENCE [LARGE SCALE GENOMIC DNA]</scope>
    <source>
        <strain evidence="7">TX07-7310</strain>
    </source>
</reference>
<dbReference type="GO" id="GO:0016121">
    <property type="term" value="P:carotene catabolic process"/>
    <property type="evidence" value="ECO:0007669"/>
    <property type="project" value="TreeGrafter"/>
</dbReference>
<sequence length="466" mass="53888">MSKLSSAFTSVNQEFLNHVLKPEISNLPSWFSGQVLRIGPAKFEYGKMKLNHWFDGLAMLYRFDSNGKDICFSNKYLESEQYFAAKKGRMKYDEFGTMVPSKFSKIAAIIKTIFGLQIEKPSFNVNILNLKNKLLATSEVTTMLEFDRENLQTLEEFKFTDGLKGQFSCAHPQVDPVTKEQFNFVVDISKDCKYSLYKVSKDSCEREILHQFSNQQFIYNHTLFLTKNYVVLYLGPLRANPIDFLSKPISEVISHDNNAKCQLLIVNRNTHETKLIDAPSFVMLHSANAFEKDQKIHLDFIEYTDNLEPYKKFYFENINNDDCKLEMQISRVIIDLENNLAEKVKIADRNAEFARINEKFLTKNYQFMYLANRKDQAEFFNSIIKIDLHNNSISEYDFGDDYVSEPVFIANPGAKSEDDGLIFVNIIDSSKKLSYIAYLNATDLSLIYKAYLPIQIPPALHGIYLK</sequence>
<evidence type="ECO:0000313" key="7">
    <source>
        <dbReference type="Proteomes" id="UP000184222"/>
    </source>
</evidence>
<dbReference type="RefSeq" id="WP_072711889.1">
    <property type="nucleotide sequence ID" value="NZ_CP016796.1"/>
</dbReference>
<protein>
    <submittedName>
        <fullName evidence="6">Uncharacterized protein</fullName>
    </submittedName>
</protein>
<evidence type="ECO:0000256" key="1">
    <source>
        <dbReference type="ARBA" id="ARBA00006787"/>
    </source>
</evidence>
<dbReference type="Pfam" id="PF03055">
    <property type="entry name" value="RPE65"/>
    <property type="match status" value="1"/>
</dbReference>
<feature type="binding site" evidence="5">
    <location>
        <position position="171"/>
    </location>
    <ligand>
        <name>Fe cation</name>
        <dbReference type="ChEBI" id="CHEBI:24875"/>
        <note>catalytic</note>
    </ligand>
</feature>
<dbReference type="InterPro" id="IPR004294">
    <property type="entry name" value="Carotenoid_Oase"/>
</dbReference>
<dbReference type="Proteomes" id="UP000184222">
    <property type="component" value="Chromosome"/>
</dbReference>
<comment type="cofactor">
    <cofactor evidence="5">
        <name>Fe(2+)</name>
        <dbReference type="ChEBI" id="CHEBI:29033"/>
    </cofactor>
    <text evidence="5">Binds 1 Fe(2+) ion per subunit.</text>
</comment>
<evidence type="ECO:0000256" key="2">
    <source>
        <dbReference type="ARBA" id="ARBA00022723"/>
    </source>
</evidence>
<dbReference type="KEGG" id="frx:F7310_03765"/>
<dbReference type="OrthoDB" id="6636843at2"/>
<dbReference type="GO" id="GO:0010436">
    <property type="term" value="F:carotenoid dioxygenase activity"/>
    <property type="evidence" value="ECO:0007669"/>
    <property type="project" value="TreeGrafter"/>
</dbReference>